<feature type="chain" id="PRO_5017404091" description="Lipoprotein" evidence="1">
    <location>
        <begin position="26"/>
        <end position="329"/>
    </location>
</feature>
<reference evidence="3" key="1">
    <citation type="submission" date="2018-09" db="EMBL/GenBank/DDBJ databases">
        <authorList>
            <person name="Livingstone P.G."/>
            <person name="Whitworth D.E."/>
        </authorList>
    </citation>
    <scope>NUCLEOTIDE SEQUENCE [LARGE SCALE GENOMIC DNA]</scope>
    <source>
        <strain evidence="3">CA054A</strain>
    </source>
</reference>
<dbReference type="Proteomes" id="UP000268094">
    <property type="component" value="Unassembled WGS sequence"/>
</dbReference>
<name>A0A3A8J8Z0_9BACT</name>
<protein>
    <recommendedName>
        <fullName evidence="4">Lipoprotein</fullName>
    </recommendedName>
</protein>
<evidence type="ECO:0000313" key="3">
    <source>
        <dbReference type="Proteomes" id="UP000268094"/>
    </source>
</evidence>
<keyword evidence="1" id="KW-0732">Signal</keyword>
<dbReference type="AlphaFoldDB" id="A0A3A8J8Z0"/>
<accession>A0A3A8J8Z0</accession>
<organism evidence="2 3">
    <name type="scientific">Corallococcus terminator</name>
    <dbReference type="NCBI Taxonomy" id="2316733"/>
    <lineage>
        <taxon>Bacteria</taxon>
        <taxon>Pseudomonadati</taxon>
        <taxon>Myxococcota</taxon>
        <taxon>Myxococcia</taxon>
        <taxon>Myxococcales</taxon>
        <taxon>Cystobacterineae</taxon>
        <taxon>Myxococcaceae</taxon>
        <taxon>Corallococcus</taxon>
    </lineage>
</organism>
<dbReference type="PROSITE" id="PS51257">
    <property type="entry name" value="PROKAR_LIPOPROTEIN"/>
    <property type="match status" value="1"/>
</dbReference>
<proteinExistence type="predicted"/>
<dbReference type="OrthoDB" id="5494516at2"/>
<comment type="caution">
    <text evidence="2">The sequence shown here is derived from an EMBL/GenBank/DDBJ whole genome shotgun (WGS) entry which is preliminary data.</text>
</comment>
<feature type="signal peptide" evidence="1">
    <location>
        <begin position="1"/>
        <end position="25"/>
    </location>
</feature>
<evidence type="ECO:0000256" key="1">
    <source>
        <dbReference type="SAM" id="SignalP"/>
    </source>
</evidence>
<dbReference type="RefSeq" id="WP_120541248.1">
    <property type="nucleotide sequence ID" value="NZ_RAVZ01000084.1"/>
</dbReference>
<gene>
    <name evidence="2" type="ORF">D7V88_14595</name>
</gene>
<evidence type="ECO:0000313" key="2">
    <source>
        <dbReference type="EMBL" id="RKG88300.1"/>
    </source>
</evidence>
<evidence type="ECO:0008006" key="4">
    <source>
        <dbReference type="Google" id="ProtNLM"/>
    </source>
</evidence>
<dbReference type="EMBL" id="RAVZ01000084">
    <property type="protein sequence ID" value="RKG88300.1"/>
    <property type="molecule type" value="Genomic_DNA"/>
</dbReference>
<keyword evidence="3" id="KW-1185">Reference proteome</keyword>
<sequence length="329" mass="34730">MRKALARVWWVGLTGLGLLLGACQATVPVAPAVPVVGSTPGGPFVAEAQALFDGCVPVPSSATSRTYRCGGLSVWLDELTDVTEAQAVQQGHARVRARLGLRLTEVTGELPLAGQPHPSLRFSKCADLKGAEPCRAGGYLTAVTPSAGRVRQLGCVARDNARADLGRCLELFAYLSTKGNPEGDVLSPTSLITPPFLPWRVLGVPEGCQLAASTTRTGRIRCDASTFSWSLFRPVQPGTSQVERWHDQSVEELRDALPGASPVELVDCYLEGQATRCARFTAPSPDGGGDVVVWTGGVDRQGQGLFAACSFPARAFPFPASCNGVFAPR</sequence>